<feature type="region of interest" description="Disordered" evidence="9">
    <location>
        <begin position="16"/>
        <end position="35"/>
    </location>
</feature>
<evidence type="ECO:0000256" key="7">
    <source>
        <dbReference type="ARBA" id="ARBA00023242"/>
    </source>
</evidence>
<reference evidence="12 13" key="2">
    <citation type="journal article" date="2018" name="Elife">
        <title>Firefly genomes illuminate parallel origins of bioluminescence in beetles.</title>
        <authorList>
            <person name="Fallon T.R."/>
            <person name="Lower S.E."/>
            <person name="Chang C.H."/>
            <person name="Bessho-Uehara M."/>
            <person name="Martin G.J."/>
            <person name="Bewick A.J."/>
            <person name="Behringer M."/>
            <person name="Debat H.J."/>
            <person name="Wong I."/>
            <person name="Day J.C."/>
            <person name="Suvorov A."/>
            <person name="Silva C.J."/>
            <person name="Stanger-Hall K.F."/>
            <person name="Hall D.W."/>
            <person name="Schmitz R.J."/>
            <person name="Nelson D.R."/>
            <person name="Lewis S.M."/>
            <person name="Shigenobu S."/>
            <person name="Bybee S.M."/>
            <person name="Larracuente A.M."/>
            <person name="Oba Y."/>
            <person name="Weng J.K."/>
        </authorList>
    </citation>
    <scope>NUCLEOTIDE SEQUENCE [LARGE SCALE GENOMIC DNA]</scope>
    <source>
        <strain evidence="12">1611_PpyrPB1</strain>
        <tissue evidence="12">Whole body</tissue>
    </source>
</reference>
<dbReference type="GO" id="GO:0045944">
    <property type="term" value="P:positive regulation of transcription by RNA polymerase II"/>
    <property type="evidence" value="ECO:0007669"/>
    <property type="project" value="TreeGrafter"/>
</dbReference>
<organism evidence="11">
    <name type="scientific">Photinus pyralis</name>
    <name type="common">Common eastern firefly</name>
    <name type="synonym">Lampyris pyralis</name>
    <dbReference type="NCBI Taxonomy" id="7054"/>
    <lineage>
        <taxon>Eukaryota</taxon>
        <taxon>Metazoa</taxon>
        <taxon>Ecdysozoa</taxon>
        <taxon>Arthropoda</taxon>
        <taxon>Hexapoda</taxon>
        <taxon>Insecta</taxon>
        <taxon>Pterygota</taxon>
        <taxon>Neoptera</taxon>
        <taxon>Endopterygota</taxon>
        <taxon>Coleoptera</taxon>
        <taxon>Polyphaga</taxon>
        <taxon>Elateriformia</taxon>
        <taxon>Elateroidea</taxon>
        <taxon>Lampyridae</taxon>
        <taxon>Lampyrinae</taxon>
        <taxon>Photinus</taxon>
    </lineage>
</organism>
<dbReference type="GO" id="GO:0003723">
    <property type="term" value="F:RNA binding"/>
    <property type="evidence" value="ECO:0007669"/>
    <property type="project" value="UniProtKB-UniRule"/>
</dbReference>
<feature type="compositionally biased region" description="Polar residues" evidence="9">
    <location>
        <begin position="379"/>
        <end position="394"/>
    </location>
</feature>
<feature type="region of interest" description="Disordered" evidence="9">
    <location>
        <begin position="263"/>
        <end position="285"/>
    </location>
</feature>
<reference evidence="12" key="3">
    <citation type="submission" date="2019-08" db="EMBL/GenBank/DDBJ databases">
        <authorList>
            <consortium name="Photinus pyralis genome working group"/>
            <person name="Fallon T.R."/>
            <person name="Sander Lower S.E."/>
            <person name="Weng J.-K."/>
        </authorList>
    </citation>
    <scope>NUCLEOTIDE SEQUENCE</scope>
    <source>
        <strain evidence="12">1611_PpyrPB1</strain>
        <tissue evidence="12">Whole body</tissue>
    </source>
</reference>
<evidence type="ECO:0000313" key="12">
    <source>
        <dbReference type="EMBL" id="KAB0802389.1"/>
    </source>
</evidence>
<dbReference type="FunCoup" id="A0A1Y1KCP1">
    <property type="interactions" value="196"/>
</dbReference>
<dbReference type="SMART" id="SM00360">
    <property type="entry name" value="RRM"/>
    <property type="match status" value="1"/>
</dbReference>
<feature type="region of interest" description="Disordered" evidence="9">
    <location>
        <begin position="422"/>
        <end position="457"/>
    </location>
</feature>
<comment type="subcellular location">
    <subcellularLocation>
        <location evidence="1">Nucleus</location>
    </subcellularLocation>
</comment>
<gene>
    <name evidence="12" type="ORF">PPYR_04575</name>
</gene>
<dbReference type="SUPFAM" id="SSF54928">
    <property type="entry name" value="RNA-binding domain, RBD"/>
    <property type="match status" value="1"/>
</dbReference>
<feature type="compositionally biased region" description="Low complexity" evidence="9">
    <location>
        <begin position="591"/>
        <end position="610"/>
    </location>
</feature>
<accession>A0A1Y1KCP1</accession>
<dbReference type="OrthoDB" id="10047851at2759"/>
<feature type="compositionally biased region" description="Basic residues" evidence="9">
    <location>
        <begin position="611"/>
        <end position="624"/>
    </location>
</feature>
<dbReference type="InterPro" id="IPR035979">
    <property type="entry name" value="RBD_domain_sf"/>
</dbReference>
<evidence type="ECO:0000313" key="13">
    <source>
        <dbReference type="Proteomes" id="UP000327044"/>
    </source>
</evidence>
<reference evidence="11" key="1">
    <citation type="journal article" date="2016" name="Sci. Rep.">
        <title>Molecular characterization of firefly nuptial gifts: a multi-omics approach sheds light on postcopulatory sexual selection.</title>
        <authorList>
            <person name="Al-Wathiqui N."/>
            <person name="Fallon T.R."/>
            <person name="South A."/>
            <person name="Weng J.K."/>
            <person name="Lewis S.M."/>
        </authorList>
    </citation>
    <scope>NUCLEOTIDE SEQUENCE</scope>
</reference>
<evidence type="ECO:0000256" key="5">
    <source>
        <dbReference type="ARBA" id="ARBA00023159"/>
    </source>
</evidence>
<keyword evidence="4" id="KW-0805">Transcription regulation</keyword>
<dbReference type="PANTHER" id="PTHR15528">
    <property type="entry name" value="PEROXISOME PROLIFERATOR ACTIVATED RECEPTOR GAMMA COACTIVATOR 1 PGC-1 -RELATED"/>
    <property type="match status" value="1"/>
</dbReference>
<evidence type="ECO:0000256" key="8">
    <source>
        <dbReference type="PROSITE-ProRule" id="PRU00176"/>
    </source>
</evidence>
<feature type="compositionally biased region" description="Pro residues" evidence="9">
    <location>
        <begin position="431"/>
        <end position="457"/>
    </location>
</feature>
<dbReference type="InParanoid" id="A0A1Y1KCP1"/>
<keyword evidence="3 8" id="KW-0694">RNA-binding</keyword>
<dbReference type="PROSITE" id="PS50102">
    <property type="entry name" value="RRM"/>
    <property type="match status" value="1"/>
</dbReference>
<dbReference type="Gene3D" id="3.30.70.330">
    <property type="match status" value="1"/>
</dbReference>
<dbReference type="AlphaFoldDB" id="A0A1Y1KCP1"/>
<dbReference type="GO" id="GO:0003712">
    <property type="term" value="F:transcription coregulator activity"/>
    <property type="evidence" value="ECO:0007669"/>
    <property type="project" value="InterPro"/>
</dbReference>
<keyword evidence="2" id="KW-0597">Phosphoprotein</keyword>
<keyword evidence="7" id="KW-0539">Nucleus</keyword>
<evidence type="ECO:0000256" key="9">
    <source>
        <dbReference type="SAM" id="MobiDB-lite"/>
    </source>
</evidence>
<dbReference type="InterPro" id="IPR034605">
    <property type="entry name" value="PGC-1"/>
</dbReference>
<feature type="compositionally biased region" description="Basic and acidic residues" evidence="9">
    <location>
        <begin position="529"/>
        <end position="555"/>
    </location>
</feature>
<evidence type="ECO:0000256" key="1">
    <source>
        <dbReference type="ARBA" id="ARBA00004123"/>
    </source>
</evidence>
<dbReference type="EMBL" id="VVIM01000002">
    <property type="protein sequence ID" value="KAB0802389.1"/>
    <property type="molecule type" value="Genomic_DNA"/>
</dbReference>
<feature type="region of interest" description="Disordered" evidence="9">
    <location>
        <begin position="520"/>
        <end position="625"/>
    </location>
</feature>
<dbReference type="EMBL" id="GEZM01086545">
    <property type="protein sequence ID" value="JAV59253.1"/>
    <property type="molecule type" value="Transcribed_RNA"/>
</dbReference>
<evidence type="ECO:0000256" key="4">
    <source>
        <dbReference type="ARBA" id="ARBA00023015"/>
    </source>
</evidence>
<name>A0A1Y1KCP1_PHOPY</name>
<proteinExistence type="predicted"/>
<dbReference type="InterPro" id="IPR000504">
    <property type="entry name" value="RRM_dom"/>
</dbReference>
<feature type="region of interest" description="Disordered" evidence="9">
    <location>
        <begin position="365"/>
        <end position="401"/>
    </location>
</feature>
<protein>
    <recommendedName>
        <fullName evidence="10">RRM domain-containing protein</fullName>
    </recommendedName>
</protein>
<dbReference type="InterPro" id="IPR012677">
    <property type="entry name" value="Nucleotide-bd_a/b_plait_sf"/>
</dbReference>
<evidence type="ECO:0000256" key="2">
    <source>
        <dbReference type="ARBA" id="ARBA00022553"/>
    </source>
</evidence>
<keyword evidence="5" id="KW-0010">Activator</keyword>
<sequence>MDTDSLSFGYEEHFPSYESSDFLDGDDETQNEDGSHYWDWEAEQELNGDIALIPMSSDLSTNYLSTSPPVREDIQKIMTEWQELMNEVSELEAFTTDMSLTDDIKGDIIPTSKPSSHISRLPGKKIDTTAQCYILNDSADLVKSEPEEEDSENDFIDVDTVPDQTTPILQAGDLNSLLEQFEATECFQPETVLDEVVPEPAAKAEVAVKVEPATKVEPDLKVEPSGDAQDENKQILNALPRELIMKINASSKRRVVPVIDAIPNKKRSRKTQEVTSSSSPPDVPKIVKTESVCLDHDYCSQPTPYPKHPHKDSGFESAEEEEQRNILKKQPTVKGADGKLMVSLLKINTIRNSIVTENTTKRKLNLEEYKKRRQGVLRSRSNSSATSPNGSGANSPAVVEDESVRLLKHQQKLMQMAEEVLKTPPKSALSQPPPPPAVPDPVPEPEPDVPMPPPLRVPPKNIEVKTVVSMGVNTDISITDELLDIKPILQNANAKISDNSLINSVIKNIQKKKLETTSMFTPKATTAPESKEQTHGEDKTIVYLDKNRTPAETRSVEVQTEPEVQDTSKHKRRRTSSSGSDSSEHRRTYKRSSSNESRSSYRSDSSSSSRSRSRSPRRIFTKKHYTNEHERIKEVEERRIVYVGGLSASASKENLRRRFQVFGPITNVSIHFREYGDNYGFVTYMYKTDAYKAVEHGNDDPSLPKYDLSFGGRRIFCRTNYSDLDNVQDDKMFSSQGDDSFDSLLREAKAKLRKRKSYS</sequence>
<dbReference type="GO" id="GO:0005634">
    <property type="term" value="C:nucleus"/>
    <property type="evidence" value="ECO:0007669"/>
    <property type="project" value="UniProtKB-SubCell"/>
</dbReference>
<dbReference type="PANTHER" id="PTHR15528:SF11">
    <property type="entry name" value="FI18188P1"/>
    <property type="match status" value="1"/>
</dbReference>
<feature type="compositionally biased region" description="Acidic residues" evidence="9">
    <location>
        <begin position="21"/>
        <end position="31"/>
    </location>
</feature>
<evidence type="ECO:0000256" key="3">
    <source>
        <dbReference type="ARBA" id="ARBA00022884"/>
    </source>
</evidence>
<dbReference type="Pfam" id="PF00076">
    <property type="entry name" value="RRM_1"/>
    <property type="match status" value="1"/>
</dbReference>
<evidence type="ECO:0000256" key="6">
    <source>
        <dbReference type="ARBA" id="ARBA00023163"/>
    </source>
</evidence>
<dbReference type="Proteomes" id="UP000327044">
    <property type="component" value="Unassembled WGS sequence"/>
</dbReference>
<feature type="region of interest" description="Disordered" evidence="9">
    <location>
        <begin position="301"/>
        <end position="332"/>
    </location>
</feature>
<evidence type="ECO:0000313" key="11">
    <source>
        <dbReference type="EMBL" id="JAV59253.1"/>
    </source>
</evidence>
<evidence type="ECO:0000259" key="10">
    <source>
        <dbReference type="PROSITE" id="PS50102"/>
    </source>
</evidence>
<feature type="domain" description="RRM" evidence="10">
    <location>
        <begin position="639"/>
        <end position="722"/>
    </location>
</feature>
<keyword evidence="13" id="KW-1185">Reference proteome</keyword>
<keyword evidence="6" id="KW-0804">Transcription</keyword>